<protein>
    <submittedName>
        <fullName evidence="3">ATP-grasp domain-containing protein</fullName>
    </submittedName>
</protein>
<evidence type="ECO:0000259" key="2">
    <source>
        <dbReference type="PROSITE" id="PS50975"/>
    </source>
</evidence>
<dbReference type="EMBL" id="JBHSOC010000009">
    <property type="protein sequence ID" value="MFC5641136.1"/>
    <property type="molecule type" value="Genomic_DNA"/>
</dbReference>
<dbReference type="Gene3D" id="3.30.470.20">
    <property type="entry name" value="ATP-grasp fold, B domain"/>
    <property type="match status" value="1"/>
</dbReference>
<organism evidence="3 4">
    <name type="scientific">Kitasatospora cinereorecta</name>
    <dbReference type="NCBI Taxonomy" id="285560"/>
    <lineage>
        <taxon>Bacteria</taxon>
        <taxon>Bacillati</taxon>
        <taxon>Actinomycetota</taxon>
        <taxon>Actinomycetes</taxon>
        <taxon>Kitasatosporales</taxon>
        <taxon>Streptomycetaceae</taxon>
        <taxon>Kitasatospora</taxon>
    </lineage>
</organism>
<keyword evidence="1" id="KW-0547">Nucleotide-binding</keyword>
<sequence length="456" mass="48997">MISSLDEAVRQLRTVPGLGFTTRPFLLLPLLRTGCLEVLLSSQTADRGWAERFGVELHAGEELTGVREDTNARGQLDRLLAALPERLQDRWRGREFALATYTPPRAEWQAALAGAGAHLLLPRPQPSAAVMTDKIAMRDWFRGLGLSTPADTVVGELDGRALRRRFGERYVVQLPRGSGGQGTFLVDHAADGEQALHRIPASPDGRWLISEYAGDVSLNFHGLVGADGSVSVLRPSLQLTGVAGIGAAFGWYSGCDFGAPALLPPTVPVRGAEAVERIGWGLAELGYHGVFGADVVVRGESITVLEVNCRLQGSTWLLGELELAERRMPTLLRHVLERRGQVTLAKPAPDPAPGVQLTVRHRGPAGRVAIAPGSGVHALADGVLHRRADGYGLLECGEDDCVVLQVPPVGTLVRPGTVLARLVCRRPLTTPDGRELAPYGRQLVDALYARFAVEPC</sequence>
<dbReference type="PROSITE" id="PS50975">
    <property type="entry name" value="ATP_GRASP"/>
    <property type="match status" value="1"/>
</dbReference>
<accession>A0ABW0V5J8</accession>
<evidence type="ECO:0000313" key="4">
    <source>
        <dbReference type="Proteomes" id="UP001596066"/>
    </source>
</evidence>
<keyword evidence="4" id="KW-1185">Reference proteome</keyword>
<dbReference type="RefSeq" id="WP_346145687.1">
    <property type="nucleotide sequence ID" value="NZ_BAAAUA010000023.1"/>
</dbReference>
<gene>
    <name evidence="3" type="ORF">ACFPZF_07160</name>
</gene>
<dbReference type="Proteomes" id="UP001596066">
    <property type="component" value="Unassembled WGS sequence"/>
</dbReference>
<keyword evidence="1" id="KW-0067">ATP-binding</keyword>
<name>A0ABW0V5J8_9ACTN</name>
<evidence type="ECO:0000256" key="1">
    <source>
        <dbReference type="PROSITE-ProRule" id="PRU00409"/>
    </source>
</evidence>
<comment type="caution">
    <text evidence="3">The sequence shown here is derived from an EMBL/GenBank/DDBJ whole genome shotgun (WGS) entry which is preliminary data.</text>
</comment>
<dbReference type="SUPFAM" id="SSF56059">
    <property type="entry name" value="Glutathione synthetase ATP-binding domain-like"/>
    <property type="match status" value="1"/>
</dbReference>
<proteinExistence type="predicted"/>
<evidence type="ECO:0000313" key="3">
    <source>
        <dbReference type="EMBL" id="MFC5641136.1"/>
    </source>
</evidence>
<dbReference type="InterPro" id="IPR003806">
    <property type="entry name" value="ATP-grasp_PylC-type"/>
</dbReference>
<dbReference type="InterPro" id="IPR011761">
    <property type="entry name" value="ATP-grasp"/>
</dbReference>
<reference evidence="4" key="1">
    <citation type="journal article" date="2019" name="Int. J. Syst. Evol. Microbiol.">
        <title>The Global Catalogue of Microorganisms (GCM) 10K type strain sequencing project: providing services to taxonomists for standard genome sequencing and annotation.</title>
        <authorList>
            <consortium name="The Broad Institute Genomics Platform"/>
            <consortium name="The Broad Institute Genome Sequencing Center for Infectious Disease"/>
            <person name="Wu L."/>
            <person name="Ma J."/>
        </authorList>
    </citation>
    <scope>NUCLEOTIDE SEQUENCE [LARGE SCALE GENOMIC DNA]</scope>
    <source>
        <strain evidence="4">CGMCC 4.1622</strain>
    </source>
</reference>
<dbReference type="Pfam" id="PF02655">
    <property type="entry name" value="ATP-grasp_3"/>
    <property type="match status" value="1"/>
</dbReference>
<feature type="domain" description="ATP-grasp" evidence="2">
    <location>
        <begin position="138"/>
        <end position="337"/>
    </location>
</feature>